<dbReference type="GO" id="GO:0000776">
    <property type="term" value="C:kinetochore"/>
    <property type="evidence" value="ECO:0007669"/>
    <property type="project" value="TreeGrafter"/>
</dbReference>
<sequence length="1179" mass="134290">MDRNLLHEERLYQLCQISQEKCQETCDGFETHFLWLKETLAAARKTISSEQPSLLPKTPSVKRNASKKPTASVTAEDNTPQELKRTSVDNNDDGDQKEEEDDTNNVTPPRRGRAASKLAMMKVKNNLGQKLNRKMRRPSTPEQTTTFTTVKKRGGSRRAVNNRSESKETEKVSPESQICDVKVNRKDVVEQQEETPPQISTPASSTTDDVKTPTKTSINTNHCISVNLNRERLSTQSTTITTTQDIDTDNRVPTRTSPVVLIEKVDSCNSSHLTDAENKSSQNTTQVTVANAIVVKSTQSNQKENIDTSNLSLRLEESDDENEIPRSQENVKNKEKVNKIMPLPAISPEVKTQCMDVVDKSSSVKSMDEDECEIPNTPVPKPRVTRTKQKALQCFKPLIDVSDSDNDEDYVKQPVAKPRTTRTKQKVITTTQMPPPPPTDITTTRVTRTKQKKKELVECNEPEVIDNQSEEKEEEVEVIEVPKPISTHTKKKSFETNVVNSTSVIQIFAAPHNTRTTRTKKRPVEVVEEQFISSSSTKRKKTDEGVDPEERLPVDKADSPDTKKGRHYDSHDSVSSSGVSSVKSITSEITVGCFTEAPQPQPQQQPVTRITRSKMRQVHPIKKSPVKASPHQSPKPSTQTRFNHIKDSSGSPKLFHGQGRTGRSPLRFSPRPNIKYSGMGRGTATHTDTPVDMVTEVEELTNEDVEVIRSPARVTRHSGNKGLKNEERQKGGARFSPVHIEKKGLGLHHLTNTGSSTYTSSGGITPTPRMFSRLQFGLGLTSSSSSSSELHKTTKTFGTPNEVRRPMNIIAGVSSFIKVQAIKPTREELEEKRQQELQRKREKAEDTMKKKEELLKAKTEEKKRLNDERMRRVQEAREERERKALEVKEQQECERRQREERQREEQHRKKQQLLAKKRAEEEAKALKIREQQEEERRRREEEKRKQIEEEKRLEEVKRYEEERRARLAEQKRLQEEDKRRKAEEAERMAREKRELERLKQEEIQRKAAASPVRKAVLNNTYNAGGDDKENNTTNTALNTTYTNTGLNTTYTNNTGLNTTYTNTKQTADSYVMTPQNKKKKKTVKNNNANDYNINDLKSDDSTDNDSSPKKKIPAWAMKSQLNSALIQQEYYPPPLDDIFIPEELLQAPNLTDMFPIKRKRFTKRTSSAVWNTPPAKLFH</sequence>
<comment type="subcellular location">
    <subcellularLocation>
        <location evidence="2">Cytoplasm</location>
        <location evidence="2">Cytoskeleton</location>
        <location evidence="2">Spindle</location>
    </subcellularLocation>
    <subcellularLocation>
        <location evidence="1">Nucleus</location>
    </subcellularLocation>
</comment>
<feature type="region of interest" description="Disordered" evidence="8">
    <location>
        <begin position="1067"/>
        <end position="1110"/>
    </location>
</feature>
<evidence type="ECO:0000256" key="6">
    <source>
        <dbReference type="ARBA" id="ARBA00023212"/>
    </source>
</evidence>
<evidence type="ECO:0000256" key="8">
    <source>
        <dbReference type="SAM" id="MobiDB-lite"/>
    </source>
</evidence>
<organism evidence="10 11">
    <name type="scientific">Petrolisthes manimaculis</name>
    <dbReference type="NCBI Taxonomy" id="1843537"/>
    <lineage>
        <taxon>Eukaryota</taxon>
        <taxon>Metazoa</taxon>
        <taxon>Ecdysozoa</taxon>
        <taxon>Arthropoda</taxon>
        <taxon>Crustacea</taxon>
        <taxon>Multicrustacea</taxon>
        <taxon>Malacostraca</taxon>
        <taxon>Eumalacostraca</taxon>
        <taxon>Eucarida</taxon>
        <taxon>Decapoda</taxon>
        <taxon>Pleocyemata</taxon>
        <taxon>Anomura</taxon>
        <taxon>Galatheoidea</taxon>
        <taxon>Porcellanidae</taxon>
        <taxon>Petrolisthes</taxon>
    </lineage>
</organism>
<feature type="compositionally biased region" description="Basic and acidic residues" evidence="8">
    <location>
        <begin position="541"/>
        <end position="572"/>
    </location>
</feature>
<feature type="compositionally biased region" description="Acidic residues" evidence="8">
    <location>
        <begin position="90"/>
        <end position="103"/>
    </location>
</feature>
<feature type="compositionally biased region" description="Low complexity" evidence="8">
    <location>
        <begin position="1084"/>
        <end position="1094"/>
    </location>
</feature>
<evidence type="ECO:0000259" key="9">
    <source>
        <dbReference type="Pfam" id="PF03941"/>
    </source>
</evidence>
<feature type="region of interest" description="Disordered" evidence="8">
    <location>
        <begin position="828"/>
        <end position="946"/>
    </location>
</feature>
<feature type="region of interest" description="Disordered" evidence="8">
    <location>
        <begin position="514"/>
        <end position="581"/>
    </location>
</feature>
<feature type="region of interest" description="Disordered" evidence="8">
    <location>
        <begin position="781"/>
        <end position="801"/>
    </location>
</feature>
<comment type="similarity">
    <text evidence="3">Belongs to the INCENP family.</text>
</comment>
<evidence type="ECO:0000256" key="3">
    <source>
        <dbReference type="ARBA" id="ARBA00010042"/>
    </source>
</evidence>
<dbReference type="GO" id="GO:0000281">
    <property type="term" value="P:mitotic cytokinesis"/>
    <property type="evidence" value="ECO:0007669"/>
    <property type="project" value="TreeGrafter"/>
</dbReference>
<dbReference type="GO" id="GO:0051257">
    <property type="term" value="P:meiotic spindle midzone assembly"/>
    <property type="evidence" value="ECO:0007669"/>
    <property type="project" value="TreeGrafter"/>
</dbReference>
<feature type="compositionally biased region" description="Polar residues" evidence="8">
    <location>
        <begin position="61"/>
        <end position="81"/>
    </location>
</feature>
<dbReference type="Gene3D" id="1.20.5.2230">
    <property type="match status" value="1"/>
</dbReference>
<evidence type="ECO:0000313" key="10">
    <source>
        <dbReference type="EMBL" id="KAK4291130.1"/>
    </source>
</evidence>
<feature type="compositionally biased region" description="Basic and acidic residues" evidence="8">
    <location>
        <begin position="917"/>
        <end position="946"/>
    </location>
</feature>
<dbReference type="PANTHER" id="PTHR13142:SF1">
    <property type="entry name" value="INNER CENTROMERE PROTEIN"/>
    <property type="match status" value="1"/>
</dbReference>
<feature type="compositionally biased region" description="Basic and acidic residues" evidence="8">
    <location>
        <begin position="828"/>
        <end position="907"/>
    </location>
</feature>
<reference evidence="10" key="1">
    <citation type="submission" date="2023-11" db="EMBL/GenBank/DDBJ databases">
        <title>Genome assemblies of two species of porcelain crab, Petrolisthes cinctipes and Petrolisthes manimaculis (Anomura: Porcellanidae).</title>
        <authorList>
            <person name="Angst P."/>
        </authorList>
    </citation>
    <scope>NUCLEOTIDE SEQUENCE</scope>
    <source>
        <strain evidence="10">PB745_02</strain>
        <tissue evidence="10">Gill</tissue>
    </source>
</reference>
<feature type="region of interest" description="Disordered" evidence="8">
    <location>
        <begin position="366"/>
        <end position="385"/>
    </location>
</feature>
<evidence type="ECO:0000256" key="5">
    <source>
        <dbReference type="ARBA" id="ARBA00022829"/>
    </source>
</evidence>
<keyword evidence="11" id="KW-1185">Reference proteome</keyword>
<keyword evidence="7" id="KW-0539">Nucleus</keyword>
<evidence type="ECO:0000256" key="1">
    <source>
        <dbReference type="ARBA" id="ARBA00004123"/>
    </source>
</evidence>
<dbReference type="GO" id="GO:0032133">
    <property type="term" value="C:chromosome passenger complex"/>
    <property type="evidence" value="ECO:0007669"/>
    <property type="project" value="TreeGrafter"/>
</dbReference>
<dbReference type="PANTHER" id="PTHR13142">
    <property type="entry name" value="INNER CENTROMERE PROTEIN"/>
    <property type="match status" value="1"/>
</dbReference>
<feature type="compositionally biased region" description="Basic and acidic residues" evidence="8">
    <location>
        <begin position="164"/>
        <end position="173"/>
    </location>
</feature>
<dbReference type="Pfam" id="PF03941">
    <property type="entry name" value="INCENP_ARK-bind"/>
    <property type="match status" value="1"/>
</dbReference>
<dbReference type="InterPro" id="IPR005635">
    <property type="entry name" value="Inner_centromere_prot_ARK-bd"/>
</dbReference>
<name>A0AAE1NL17_9EUCA</name>
<dbReference type="AlphaFoldDB" id="A0AAE1NL17"/>
<evidence type="ECO:0000256" key="2">
    <source>
        <dbReference type="ARBA" id="ARBA00004186"/>
    </source>
</evidence>
<keyword evidence="4" id="KW-0963">Cytoplasm</keyword>
<feature type="compositionally biased region" description="Polar residues" evidence="8">
    <location>
        <begin position="194"/>
        <end position="217"/>
    </location>
</feature>
<feature type="region of interest" description="Disordered" evidence="8">
    <location>
        <begin position="48"/>
        <end position="217"/>
    </location>
</feature>
<evidence type="ECO:0000313" key="11">
    <source>
        <dbReference type="Proteomes" id="UP001292094"/>
    </source>
</evidence>
<evidence type="ECO:0000256" key="4">
    <source>
        <dbReference type="ARBA" id="ARBA00022490"/>
    </source>
</evidence>
<dbReference type="Proteomes" id="UP001292094">
    <property type="component" value="Unassembled WGS sequence"/>
</dbReference>
<feature type="compositionally biased region" description="Polar residues" evidence="8">
    <location>
        <begin position="630"/>
        <end position="642"/>
    </location>
</feature>
<accession>A0AAE1NL17</accession>
<dbReference type="GO" id="GO:0051310">
    <property type="term" value="P:metaphase chromosome alignment"/>
    <property type="evidence" value="ECO:0007669"/>
    <property type="project" value="TreeGrafter"/>
</dbReference>
<gene>
    <name evidence="10" type="ORF">Pmani_036016</name>
</gene>
<protein>
    <recommendedName>
        <fullName evidence="9">Inner centromere protein ARK-binding domain-containing protein</fullName>
    </recommendedName>
</protein>
<feature type="domain" description="Inner centromere protein ARK-binding" evidence="9">
    <location>
        <begin position="1095"/>
        <end position="1154"/>
    </location>
</feature>
<evidence type="ECO:0000256" key="7">
    <source>
        <dbReference type="ARBA" id="ARBA00023242"/>
    </source>
</evidence>
<dbReference type="GO" id="GO:0005634">
    <property type="term" value="C:nucleus"/>
    <property type="evidence" value="ECO:0007669"/>
    <property type="project" value="UniProtKB-SubCell"/>
</dbReference>
<dbReference type="GO" id="GO:0030496">
    <property type="term" value="C:midbody"/>
    <property type="evidence" value="ECO:0007669"/>
    <property type="project" value="TreeGrafter"/>
</dbReference>
<feature type="region of interest" description="Disordered" evidence="8">
    <location>
        <begin position="417"/>
        <end position="441"/>
    </location>
</feature>
<proteinExistence type="inferred from homology"/>
<keyword evidence="5" id="KW-0159">Chromosome partition</keyword>
<comment type="caution">
    <text evidence="10">The sequence shown here is derived from an EMBL/GenBank/DDBJ whole genome shotgun (WGS) entry which is preliminary data.</text>
</comment>
<dbReference type="EMBL" id="JAWZYT010005250">
    <property type="protein sequence ID" value="KAK4291130.1"/>
    <property type="molecule type" value="Genomic_DNA"/>
</dbReference>
<feature type="compositionally biased region" description="Basic residues" evidence="8">
    <location>
        <begin position="611"/>
        <end position="625"/>
    </location>
</feature>
<feature type="region of interest" description="Disordered" evidence="8">
    <location>
        <begin position="594"/>
        <end position="687"/>
    </location>
</feature>
<keyword evidence="6" id="KW-0206">Cytoskeleton</keyword>
<dbReference type="GO" id="GO:1990385">
    <property type="term" value="C:meiotic spindle midzone"/>
    <property type="evidence" value="ECO:0007669"/>
    <property type="project" value="TreeGrafter"/>
</dbReference>